<feature type="compositionally biased region" description="Polar residues" evidence="14">
    <location>
        <begin position="1564"/>
        <end position="1573"/>
    </location>
</feature>
<dbReference type="GO" id="GO:0046872">
    <property type="term" value="F:metal ion binding"/>
    <property type="evidence" value="ECO:0007669"/>
    <property type="project" value="UniProtKB-KW"/>
</dbReference>
<feature type="compositionally biased region" description="Polar residues" evidence="14">
    <location>
        <begin position="1848"/>
        <end position="1863"/>
    </location>
</feature>
<evidence type="ECO:0000256" key="2">
    <source>
        <dbReference type="ARBA" id="ARBA00013203"/>
    </source>
</evidence>
<dbReference type="PROSITE" id="PS00444">
    <property type="entry name" value="POLYPRENYL_SYNTHASE_2"/>
    <property type="match status" value="1"/>
</dbReference>
<organism evidence="16 17">
    <name type="scientific">Verticillium longisporum</name>
    <name type="common">Verticillium dahliae var. longisporum</name>
    <dbReference type="NCBI Taxonomy" id="100787"/>
    <lineage>
        <taxon>Eukaryota</taxon>
        <taxon>Fungi</taxon>
        <taxon>Dikarya</taxon>
        <taxon>Ascomycota</taxon>
        <taxon>Pezizomycotina</taxon>
        <taxon>Sordariomycetes</taxon>
        <taxon>Hypocreomycetidae</taxon>
        <taxon>Glomerellales</taxon>
        <taxon>Plectosphaerellaceae</taxon>
        <taxon>Verticillium</taxon>
    </lineage>
</organism>
<protein>
    <recommendedName>
        <fullName evidence="2">dual-specificity kinase</fullName>
        <ecNumber evidence="2">2.7.12.1</ecNumber>
    </recommendedName>
</protein>
<feature type="compositionally biased region" description="Polar residues" evidence="14">
    <location>
        <begin position="317"/>
        <end position="329"/>
    </location>
</feature>
<evidence type="ECO:0000256" key="3">
    <source>
        <dbReference type="ARBA" id="ARBA00022527"/>
    </source>
</evidence>
<feature type="region of interest" description="Disordered" evidence="14">
    <location>
        <begin position="1545"/>
        <end position="1735"/>
    </location>
</feature>
<dbReference type="EMBL" id="CVQH01020751">
    <property type="protein sequence ID" value="CRK28382.1"/>
    <property type="molecule type" value="Genomic_DNA"/>
</dbReference>
<dbReference type="GO" id="GO:0043386">
    <property type="term" value="P:mycotoxin biosynthetic process"/>
    <property type="evidence" value="ECO:0007669"/>
    <property type="project" value="UniProtKB-ARBA"/>
</dbReference>
<dbReference type="Pfam" id="PF00069">
    <property type="entry name" value="Pkinase"/>
    <property type="match status" value="2"/>
</dbReference>
<feature type="domain" description="Protein kinase" evidence="15">
    <location>
        <begin position="2141"/>
        <end position="2477"/>
    </location>
</feature>
<feature type="region of interest" description="Disordered" evidence="14">
    <location>
        <begin position="1"/>
        <end position="76"/>
    </location>
</feature>
<comment type="catalytic activity">
    <reaction evidence="11">
        <text>L-threonyl-[protein] + ATP = O-phospho-L-threonyl-[protein] + ADP + H(+)</text>
        <dbReference type="Rhea" id="RHEA:46608"/>
        <dbReference type="Rhea" id="RHEA-COMP:11060"/>
        <dbReference type="Rhea" id="RHEA-COMP:11605"/>
        <dbReference type="ChEBI" id="CHEBI:15378"/>
        <dbReference type="ChEBI" id="CHEBI:30013"/>
        <dbReference type="ChEBI" id="CHEBI:30616"/>
        <dbReference type="ChEBI" id="CHEBI:61977"/>
        <dbReference type="ChEBI" id="CHEBI:456216"/>
        <dbReference type="EC" id="2.7.12.1"/>
    </reaction>
</comment>
<feature type="compositionally biased region" description="Polar residues" evidence="14">
    <location>
        <begin position="234"/>
        <end position="267"/>
    </location>
</feature>
<evidence type="ECO:0000256" key="13">
    <source>
        <dbReference type="PROSITE-ProRule" id="PRU10141"/>
    </source>
</evidence>
<feature type="compositionally biased region" description="Gly residues" evidence="14">
    <location>
        <begin position="170"/>
        <end position="179"/>
    </location>
</feature>
<feature type="compositionally biased region" description="Polar residues" evidence="14">
    <location>
        <begin position="427"/>
        <end position="463"/>
    </location>
</feature>
<feature type="compositionally biased region" description="Low complexity" evidence="14">
    <location>
        <begin position="1400"/>
        <end position="1415"/>
    </location>
</feature>
<dbReference type="GO" id="GO:0005737">
    <property type="term" value="C:cytoplasm"/>
    <property type="evidence" value="ECO:0007669"/>
    <property type="project" value="TreeGrafter"/>
</dbReference>
<feature type="region of interest" description="Disordered" evidence="14">
    <location>
        <begin position="301"/>
        <end position="490"/>
    </location>
</feature>
<feature type="compositionally biased region" description="Polar residues" evidence="14">
    <location>
        <begin position="841"/>
        <end position="850"/>
    </location>
</feature>
<name>A0A0G4M2B5_VERLO</name>
<dbReference type="SUPFAM" id="SSF56112">
    <property type="entry name" value="Protein kinase-like (PK-like)"/>
    <property type="match status" value="2"/>
</dbReference>
<gene>
    <name evidence="16" type="ORF">BN1708_004621</name>
</gene>
<keyword evidence="17" id="KW-1185">Reference proteome</keyword>
<keyword evidence="6 13" id="KW-0547">Nucleotide-binding</keyword>
<feature type="compositionally biased region" description="Polar residues" evidence="14">
    <location>
        <begin position="2037"/>
        <end position="2061"/>
    </location>
</feature>
<keyword evidence="8 13" id="KW-0067">ATP-binding</keyword>
<dbReference type="Gene3D" id="1.10.600.10">
    <property type="entry name" value="Farnesyl Diphosphate Synthase"/>
    <property type="match status" value="1"/>
</dbReference>
<feature type="compositionally biased region" description="Polar residues" evidence="14">
    <location>
        <begin position="1753"/>
        <end position="1762"/>
    </location>
</feature>
<feature type="binding site" evidence="13">
    <location>
        <position position="2281"/>
    </location>
    <ligand>
        <name>ATP</name>
        <dbReference type="ChEBI" id="CHEBI:30616"/>
    </ligand>
</feature>
<evidence type="ECO:0000256" key="6">
    <source>
        <dbReference type="ARBA" id="ARBA00022741"/>
    </source>
</evidence>
<feature type="compositionally biased region" description="Low complexity" evidence="14">
    <location>
        <begin position="642"/>
        <end position="653"/>
    </location>
</feature>
<feature type="compositionally biased region" description="Polar residues" evidence="14">
    <location>
        <begin position="603"/>
        <end position="618"/>
    </location>
</feature>
<dbReference type="GO" id="GO:0004712">
    <property type="term" value="F:protein serine/threonine/tyrosine kinase activity"/>
    <property type="evidence" value="ECO:0007669"/>
    <property type="project" value="UniProtKB-EC"/>
</dbReference>
<comment type="similarity">
    <text evidence="1">Belongs to the protein kinase superfamily. CMGC Ser/Thr protein kinase family. MNB/DYRK subfamily.</text>
</comment>
<dbReference type="InterPro" id="IPR000719">
    <property type="entry name" value="Prot_kinase_dom"/>
</dbReference>
<dbReference type="GO" id="GO:0008299">
    <property type="term" value="P:isoprenoid biosynthetic process"/>
    <property type="evidence" value="ECO:0007669"/>
    <property type="project" value="InterPro"/>
</dbReference>
<dbReference type="GO" id="GO:0004659">
    <property type="term" value="F:prenyltransferase activity"/>
    <property type="evidence" value="ECO:0007669"/>
    <property type="project" value="InterPro"/>
</dbReference>
<feature type="compositionally biased region" description="Basic and acidic residues" evidence="14">
    <location>
        <begin position="851"/>
        <end position="864"/>
    </location>
</feature>
<dbReference type="PROSITE" id="PS50011">
    <property type="entry name" value="PROTEIN_KINASE_DOM"/>
    <property type="match status" value="1"/>
</dbReference>
<dbReference type="InterPro" id="IPR033749">
    <property type="entry name" value="Polyprenyl_synt_CS"/>
</dbReference>
<feature type="compositionally biased region" description="Low complexity" evidence="14">
    <location>
        <begin position="1985"/>
        <end position="2020"/>
    </location>
</feature>
<dbReference type="InterPro" id="IPR011009">
    <property type="entry name" value="Kinase-like_dom_sf"/>
</dbReference>
<dbReference type="SMART" id="SM00220">
    <property type="entry name" value="S_TKc"/>
    <property type="match status" value="1"/>
</dbReference>
<evidence type="ECO:0000256" key="5">
    <source>
        <dbReference type="ARBA" id="ARBA00022723"/>
    </source>
</evidence>
<dbReference type="GO" id="GO:0005524">
    <property type="term" value="F:ATP binding"/>
    <property type="evidence" value="ECO:0007669"/>
    <property type="project" value="UniProtKB-UniRule"/>
</dbReference>
<feature type="compositionally biased region" description="Low complexity" evidence="14">
    <location>
        <begin position="741"/>
        <end position="760"/>
    </location>
</feature>
<dbReference type="GO" id="GO:0046165">
    <property type="term" value="P:alcohol biosynthetic process"/>
    <property type="evidence" value="ECO:0007669"/>
    <property type="project" value="UniProtKB-ARBA"/>
</dbReference>
<evidence type="ECO:0000256" key="9">
    <source>
        <dbReference type="ARBA" id="ARBA00022842"/>
    </source>
</evidence>
<dbReference type="Gene3D" id="3.30.200.20">
    <property type="entry name" value="Phosphorylase Kinase, domain 1"/>
    <property type="match status" value="2"/>
</dbReference>
<feature type="compositionally biased region" description="Polar residues" evidence="14">
    <location>
        <begin position="1672"/>
        <end position="1708"/>
    </location>
</feature>
<dbReference type="PANTHER" id="PTHR24058">
    <property type="entry name" value="DUAL SPECIFICITY PROTEIN KINASE"/>
    <property type="match status" value="1"/>
</dbReference>
<feature type="region of interest" description="Disordered" evidence="14">
    <location>
        <begin position="1343"/>
        <end position="1503"/>
    </location>
</feature>
<dbReference type="SUPFAM" id="SSF48576">
    <property type="entry name" value="Terpenoid synthases"/>
    <property type="match status" value="1"/>
</dbReference>
<feature type="region of interest" description="Disordered" evidence="14">
    <location>
        <begin position="2483"/>
        <end position="2599"/>
    </location>
</feature>
<keyword evidence="5" id="KW-0479">Metal-binding</keyword>
<dbReference type="CDD" id="cd14210">
    <property type="entry name" value="PKc_DYRK"/>
    <property type="match status" value="1"/>
</dbReference>
<feature type="compositionally biased region" description="Low complexity" evidence="14">
    <location>
        <begin position="719"/>
        <end position="732"/>
    </location>
</feature>
<dbReference type="GO" id="GO:0005856">
    <property type="term" value="C:cytoskeleton"/>
    <property type="evidence" value="ECO:0007669"/>
    <property type="project" value="TreeGrafter"/>
</dbReference>
<dbReference type="PROSITE" id="PS00107">
    <property type="entry name" value="PROTEIN_KINASE_ATP"/>
    <property type="match status" value="2"/>
</dbReference>
<feature type="compositionally biased region" description="Low complexity" evidence="14">
    <location>
        <begin position="389"/>
        <end position="426"/>
    </location>
</feature>
<comment type="catalytic activity">
    <reaction evidence="12">
        <text>L-tyrosyl-[protein] + ATP = O-phospho-L-tyrosyl-[protein] + ADP + H(+)</text>
        <dbReference type="Rhea" id="RHEA:10596"/>
        <dbReference type="Rhea" id="RHEA-COMP:10136"/>
        <dbReference type="Rhea" id="RHEA-COMP:20101"/>
        <dbReference type="ChEBI" id="CHEBI:15378"/>
        <dbReference type="ChEBI" id="CHEBI:30616"/>
        <dbReference type="ChEBI" id="CHEBI:46858"/>
        <dbReference type="ChEBI" id="CHEBI:61978"/>
        <dbReference type="ChEBI" id="CHEBI:456216"/>
        <dbReference type="EC" id="2.7.12.1"/>
    </reaction>
</comment>
<dbReference type="InterPro" id="IPR008949">
    <property type="entry name" value="Isoprenoid_synthase_dom_sf"/>
</dbReference>
<evidence type="ECO:0000259" key="15">
    <source>
        <dbReference type="PROSITE" id="PS50011"/>
    </source>
</evidence>
<evidence type="ECO:0000256" key="11">
    <source>
        <dbReference type="ARBA" id="ARBA00049308"/>
    </source>
</evidence>
<reference evidence="16 17" key="1">
    <citation type="submission" date="2015-05" db="EMBL/GenBank/DDBJ databases">
        <authorList>
            <person name="Wang D.B."/>
            <person name="Wang M."/>
        </authorList>
    </citation>
    <scope>NUCLEOTIDE SEQUENCE [LARGE SCALE GENOMIC DNA]</scope>
    <source>
        <strain evidence="16">VL1</strain>
    </source>
</reference>
<proteinExistence type="inferred from homology"/>
<keyword evidence="9" id="KW-0460">Magnesium</keyword>
<keyword evidence="4" id="KW-0808">Transferase</keyword>
<evidence type="ECO:0000313" key="16">
    <source>
        <dbReference type="EMBL" id="CRK28382.1"/>
    </source>
</evidence>
<feature type="compositionally biased region" description="Low complexity" evidence="14">
    <location>
        <begin position="1634"/>
        <end position="1671"/>
    </location>
</feature>
<dbReference type="Proteomes" id="UP000044602">
    <property type="component" value="Unassembled WGS sequence"/>
</dbReference>
<feature type="compositionally biased region" description="Polar residues" evidence="14">
    <location>
        <begin position="1343"/>
        <end position="1359"/>
    </location>
</feature>
<feature type="compositionally biased region" description="Polar residues" evidence="14">
    <location>
        <begin position="280"/>
        <end position="289"/>
    </location>
</feature>
<feature type="compositionally biased region" description="Polar residues" evidence="14">
    <location>
        <begin position="2085"/>
        <end position="2094"/>
    </location>
</feature>
<feature type="region of interest" description="Disordered" evidence="14">
    <location>
        <begin position="528"/>
        <end position="867"/>
    </location>
</feature>
<dbReference type="InterPro" id="IPR050494">
    <property type="entry name" value="Ser_Thr_dual-spec_kinase"/>
</dbReference>
<dbReference type="Gene3D" id="1.10.510.10">
    <property type="entry name" value="Transferase(Phosphotransferase) domain 1"/>
    <property type="match status" value="1"/>
</dbReference>
<evidence type="ECO:0000256" key="12">
    <source>
        <dbReference type="ARBA" id="ARBA00051680"/>
    </source>
</evidence>
<feature type="compositionally biased region" description="Low complexity" evidence="14">
    <location>
        <begin position="2559"/>
        <end position="2571"/>
    </location>
</feature>
<dbReference type="STRING" id="100787.A0A0G4M2B5"/>
<feature type="compositionally biased region" description="Polar residues" evidence="14">
    <location>
        <begin position="1478"/>
        <end position="1503"/>
    </location>
</feature>
<evidence type="ECO:0000256" key="1">
    <source>
        <dbReference type="ARBA" id="ARBA00008867"/>
    </source>
</evidence>
<evidence type="ECO:0000313" key="17">
    <source>
        <dbReference type="Proteomes" id="UP000044602"/>
    </source>
</evidence>
<evidence type="ECO:0000256" key="4">
    <source>
        <dbReference type="ARBA" id="ARBA00022679"/>
    </source>
</evidence>
<dbReference type="Pfam" id="PF00348">
    <property type="entry name" value="polyprenyl_synt"/>
    <property type="match status" value="1"/>
</dbReference>
<feature type="compositionally biased region" description="Polar residues" evidence="14">
    <location>
        <begin position="793"/>
        <end position="817"/>
    </location>
</feature>
<dbReference type="PANTHER" id="PTHR24058:SF22">
    <property type="entry name" value="DUAL SPECIFICITY TYROSINE-PHOSPHORYLATION-REGULATED KINASE 4"/>
    <property type="match status" value="1"/>
</dbReference>
<feature type="region of interest" description="Disordered" evidence="14">
    <location>
        <begin position="1749"/>
        <end position="2111"/>
    </location>
</feature>
<evidence type="ECO:0000256" key="8">
    <source>
        <dbReference type="ARBA" id="ARBA00022840"/>
    </source>
</evidence>
<evidence type="ECO:0000256" key="10">
    <source>
        <dbReference type="ARBA" id="ARBA00049003"/>
    </source>
</evidence>
<dbReference type="InterPro" id="IPR042521">
    <property type="entry name" value="DYRK"/>
</dbReference>
<dbReference type="GO" id="GO:0004674">
    <property type="term" value="F:protein serine/threonine kinase activity"/>
    <property type="evidence" value="ECO:0007669"/>
    <property type="project" value="UniProtKB-KW"/>
</dbReference>
<evidence type="ECO:0000256" key="7">
    <source>
        <dbReference type="ARBA" id="ARBA00022777"/>
    </source>
</evidence>
<evidence type="ECO:0000256" key="14">
    <source>
        <dbReference type="SAM" id="MobiDB-lite"/>
    </source>
</evidence>
<dbReference type="InterPro" id="IPR000092">
    <property type="entry name" value="Polyprenyl_synt"/>
</dbReference>
<sequence>MVKEYRPPAGPRPASFSPTKHIRNLSNPNEPHSIQEPRVDASMLSTSTTNGHPLFAFGGGNGPSVQDGGDSTGAYDFLPSVSFDDLQSSLESASTDFKLTQFPSPTGQGSILESGTMTEKPPTALPSASTPRAAGNAPPVLRPGRSGSILRRPSTSTRQTSISSTMSASSGGGGGGGGVLDAPTAPAAMRNRRQSHYPPVSNSNIAKPPRKSIGPGILDGDYASRPGQKRRPSLISNAGSSADSTRTSIDGTMNSSFDTTRTFTNVRTAKARSIGPPLPRTNSASLTAGNIMTPEHNRLSAAFSPRSPRGAGRGSIATGSAQSTASQKRASIMPGMPHSSHATGLGARTISPTDTRRMKRLSTHQPQSLNHIADAPPPPPLEPREHSRSPSMIPRKASATPSSSRTTPDLNRKSYSSGLSIGSSNSFNTVRTSTGSIQPRIPQSGSTSRLPAPKSSTSHSHGNNPGEDAEDVPPVPAIPKAYESPKESTVDMSFMDKRRANLAADASSIHSNSTGSFSIPPALEPINKVGRKASTRKSTAAIPVEGDKKANPPVTKRNPPGMRLPPITVGPLNPSTAAKVAALQAGHSDRNLSPPPSRILAKTPSTPMTASKSSFFSRNHNDEKIDLPNLRSSSTVNHSRLDSASGADGGSSSESLMGMTKKTRRKPSMSPFLSSSVPKNDPDAAFITRPKTGDIGNLTEPIPEASPQRKPSGPRPQKPVKAAKPKSPVPSSDPEEPPTPSSMSSLRRKLSLSWKRSASKNGTAQPAATMAKPTEPSVRQDSMPPPRIPISATVGNLGSVVNTSSPNVGTPKSTGTYLESRRRKSSASSLQTFGHDRTKSDNWAQTGTSTPRKETSGDAPKERTQPMPRNASVMQKILRPKASAATMRANDPWTADLDKDDLIAEEEIRKMGSRRKETEIAARTLDALKKRATPKERVGPHEAIRIAMLNLYERGEIIDYSDVYFCGTQNAQKVVGDLQSDKPNFGYDDERGDYTIVPGDHLAFRYEIIDILGKGSFGQVVRCIDHKTGVLVAVKIIRNKKSSLRRGLPVAHNIFGVPQTINSANYIYFCALQELQKLNNPDTINIFTEELVNLHRGQGMDLYWRDTLTCPTEDDYLEMVGNKTGGLFRLGIKLMQAESRRHVDCVPLVNVFGLVFQIRDDYMNLNSKEYSNNKGMCEDLTEGKFSFPVIHSIRTDPGNLQLINILGQKTPDVEVKRYAVSFMERTGSFEYTRQVIDVLIARARKLVSEIDESGTFGAGIQVILDKIIRDLSNPNEPHSFQEPRVDAPMLSTSTTNGHPLFAFGGGAGPSVQDGGDSTAAYDFLPSVSFDDLQSSLESASTDFKLTQFPSPTGQGSILESGTMAEKPPTALPSASTPRAAGNAPPVSRPGRSGSILRRPSTSTRQTSISSTMSASSGGGGGGVLDAPTAPAAMRNRRQSHYPPVSNSNIAKPPRKSIGPGILDGDYASRPGQKRRPSLISNAGSSADSTRTSIDGTMNSGFDTTRTFTNVRTAKAWSIGPPLPRTNSASLTAGNIMTPEHNRLSAAFSPRSPRGAGRGSMAPGSAQSTASQKRASIMPGMPHSSHATGLGARTISPTDTRRRMKRLSTHQPQSLNHIADAPPPPPLEPREHSRSPSMIPRKASATPSSSRTTPDINRKSYSSGLSIGSSNSFNTVRTSTGSIQPRIPQSGSTSRLPAPKSLTSHSHGNNAGEDAEDVPPVPAIPKAYESPKESTVDMSFVDKRRANLAADASSIHSNSTGSFSIPPAPEPMNKVGRKASTRKSTAAVPVEVDKKANPPVTKRNPPGMRLPPITVGPLNPSTAAKVAALQAGHSDRNLSPPPSRILAKTPSTPMTASKSSFFSRNHNDEKIDLPNLRSSSTVNHNRLDNASGVDGGSSSESLMGMTKTTRRKPSMSPFLSSSVPKNDPDAAFIKRPKTGDIGNLTEPIPEASPQRKPSGPRPQKPVKAKPKSPVPNSDPEEPPTPSSMSSLRRKLSLSWKRSASKNGTAQPAATTAKPTEPSVRQDSMPPPRIPISATVGNLSSIANTSSPNVGTPKSTGTYLESRRRKSSASSLQTFGHDRTKSDNWAQTGTSTPRKETSGDAPKERTQPMPRNASVMQKILRPKASAATMRANDPWTADLDKDDLIAEEEIRKMGSRRKETEIAARTLDALKKRATPKERVGPHEAIRIAMLNLYERGEIIDYSDVYFCGTQNAQKVVGDLQSDKPNFGYDDERGDYTITIVPGDHLAFRYEIIDILGKGSFGQVVRCIDHKTGVLVAVKIIRNKKRFHQQALVEVNILQKLREWDPKNKHSMVNFTHSFYFRGHLCISTELLDMNLYEFIKSRFYRSPEVILGMTYGMPIDMWSVGCILAELYTGVPIFPGENEQEQLACIMEVFGPPEKHLIEKSTRKKLFFDSMGKPRLTVSSKGRRRRPSSKTLQQAIKCDDEPFLDFLTRCLRWDPDRRLKPEDAIYHEFITGRKATAPAPRIPARDASPAKRHNTASAPRPLPEPPGLGIKGGPTLRAREATGVSPHKPVSGPVRRTSGATGAVHVAAIKRTSTGTGSISTGASNLPRAAGRSVSAKQDLASAGAAAAMTRR</sequence>
<dbReference type="EC" id="2.7.12.1" evidence="2"/>
<dbReference type="InterPro" id="IPR017441">
    <property type="entry name" value="Protein_kinase_ATP_BS"/>
</dbReference>
<feature type="binding site" evidence="13">
    <location>
        <position position="1035"/>
    </location>
    <ligand>
        <name>ATP</name>
        <dbReference type="ChEBI" id="CHEBI:30616"/>
    </ligand>
</feature>
<accession>A0A0G4M2B5</accession>
<feature type="compositionally biased region" description="Polar residues" evidence="14">
    <location>
        <begin position="97"/>
        <end position="117"/>
    </location>
</feature>
<comment type="catalytic activity">
    <reaction evidence="10">
        <text>L-seryl-[protein] + ATP = O-phospho-L-seryl-[protein] + ADP + H(+)</text>
        <dbReference type="Rhea" id="RHEA:17989"/>
        <dbReference type="Rhea" id="RHEA-COMP:9863"/>
        <dbReference type="Rhea" id="RHEA-COMP:11604"/>
        <dbReference type="ChEBI" id="CHEBI:15378"/>
        <dbReference type="ChEBI" id="CHEBI:29999"/>
        <dbReference type="ChEBI" id="CHEBI:30616"/>
        <dbReference type="ChEBI" id="CHEBI:83421"/>
        <dbReference type="ChEBI" id="CHEBI:456216"/>
        <dbReference type="EC" id="2.7.12.1"/>
    </reaction>
</comment>
<keyword evidence="7" id="KW-0418">Kinase</keyword>
<keyword evidence="3" id="KW-0723">Serine/threonine-protein kinase</keyword>
<feature type="compositionally biased region" description="Low complexity" evidence="14">
    <location>
        <begin position="154"/>
        <end position="169"/>
    </location>
</feature>
<feature type="compositionally biased region" description="Basic and acidic residues" evidence="14">
    <location>
        <begin position="2095"/>
        <end position="2108"/>
    </location>
</feature>
<feature type="region of interest" description="Disordered" evidence="14">
    <location>
        <begin position="97"/>
        <end position="289"/>
    </location>
</feature>
<dbReference type="Gene3D" id="3.30.10.30">
    <property type="entry name" value="DYRK"/>
    <property type="match status" value="2"/>
</dbReference>
<feature type="compositionally biased region" description="Low complexity" evidence="14">
    <location>
        <begin position="2588"/>
        <end position="2599"/>
    </location>
</feature>